<dbReference type="SMART" id="SM01134">
    <property type="entry name" value="DeoRC"/>
    <property type="match status" value="1"/>
</dbReference>
<name>A9KN66_LACP7</name>
<sequence length="257" mass="28555">MLAIERKNLILAKLQKENKVVVSELSQLFDVSEETIRRDLEKLDKEGLAIKTYGGAVLNENNNAELPFTVRENTNVSQKQRIAEIVAGLIKDDSTIMLDASSTALFVARNIKHKKNITLITNSIEILVELADVSGWNMLSTGGTVKEGSLALVGHQAEKMLSSYHVDIAIVSSKGIDSIEGFSDSSETHSEIKKKMLDCAFKKILVVDSSKFDRISFKKIGEISELTTIVTDCEPSDRWKKVFDSAKVEYLYPGKQE</sequence>
<evidence type="ECO:0000313" key="5">
    <source>
        <dbReference type="EMBL" id="ABX41565.1"/>
    </source>
</evidence>
<protein>
    <submittedName>
        <fullName evidence="5">Transcriptional regulator, DeoR family</fullName>
    </submittedName>
</protein>
<reference evidence="6" key="1">
    <citation type="submission" date="2007-11" db="EMBL/GenBank/DDBJ databases">
        <title>Complete genome sequence of Clostridium phytofermentans ISDg.</title>
        <authorList>
            <person name="Leschine S.B."/>
            <person name="Warnick T.A."/>
            <person name="Blanchard J.L."/>
            <person name="Schnell D.J."/>
            <person name="Petit E.L."/>
            <person name="LaTouf W.G."/>
            <person name="Copeland A."/>
            <person name="Lucas S."/>
            <person name="Lapidus A."/>
            <person name="Barry K."/>
            <person name="Glavina del Rio T."/>
            <person name="Dalin E."/>
            <person name="Tice H."/>
            <person name="Pitluck S."/>
            <person name="Kiss H."/>
            <person name="Brettin T."/>
            <person name="Bruce D."/>
            <person name="Detter J.C."/>
            <person name="Han C."/>
            <person name="Kuske C."/>
            <person name="Schmutz J."/>
            <person name="Larimer F."/>
            <person name="Land M."/>
            <person name="Hauser L."/>
            <person name="Kyrpides N."/>
            <person name="Kim E.A."/>
            <person name="Richardson P."/>
        </authorList>
    </citation>
    <scope>NUCLEOTIDE SEQUENCE [LARGE SCALE GENOMIC DNA]</scope>
    <source>
        <strain evidence="6">ATCC 700394 / DSM 18823 / ISDg</strain>
    </source>
</reference>
<evidence type="ECO:0000256" key="1">
    <source>
        <dbReference type="ARBA" id="ARBA00023015"/>
    </source>
</evidence>
<evidence type="ECO:0000256" key="2">
    <source>
        <dbReference type="ARBA" id="ARBA00023125"/>
    </source>
</evidence>
<dbReference type="AlphaFoldDB" id="A9KN66"/>
<dbReference type="PANTHER" id="PTHR30363:SF44">
    <property type="entry name" value="AGA OPERON TRANSCRIPTIONAL REPRESSOR-RELATED"/>
    <property type="match status" value="1"/>
</dbReference>
<dbReference type="Gene3D" id="1.10.10.10">
    <property type="entry name" value="Winged helix-like DNA-binding domain superfamily/Winged helix DNA-binding domain"/>
    <property type="match status" value="1"/>
</dbReference>
<evidence type="ECO:0000313" key="6">
    <source>
        <dbReference type="Proteomes" id="UP000000370"/>
    </source>
</evidence>
<dbReference type="GO" id="GO:0003700">
    <property type="term" value="F:DNA-binding transcription factor activity"/>
    <property type="evidence" value="ECO:0007669"/>
    <property type="project" value="InterPro"/>
</dbReference>
<dbReference type="InterPro" id="IPR036388">
    <property type="entry name" value="WH-like_DNA-bd_sf"/>
</dbReference>
<keyword evidence="3" id="KW-0804">Transcription</keyword>
<dbReference type="Pfam" id="PF00455">
    <property type="entry name" value="DeoRC"/>
    <property type="match status" value="1"/>
</dbReference>
<keyword evidence="6" id="KW-1185">Reference proteome</keyword>
<dbReference type="RefSeq" id="WP_012199213.1">
    <property type="nucleotide sequence ID" value="NC_010001.1"/>
</dbReference>
<feature type="domain" description="HTH deoR-type" evidence="4">
    <location>
        <begin position="3"/>
        <end position="58"/>
    </location>
</feature>
<dbReference type="SMART" id="SM00420">
    <property type="entry name" value="HTH_DEOR"/>
    <property type="match status" value="1"/>
</dbReference>
<dbReference type="InterPro" id="IPR018356">
    <property type="entry name" value="Tscrpt_reg_HTH_DeoR_CS"/>
</dbReference>
<dbReference type="InterPro" id="IPR036390">
    <property type="entry name" value="WH_DNA-bd_sf"/>
</dbReference>
<dbReference type="Pfam" id="PF08220">
    <property type="entry name" value="HTH_DeoR"/>
    <property type="match status" value="1"/>
</dbReference>
<evidence type="ECO:0000256" key="3">
    <source>
        <dbReference type="ARBA" id="ARBA00023163"/>
    </source>
</evidence>
<dbReference type="InterPro" id="IPR014036">
    <property type="entry name" value="DeoR-like_C"/>
</dbReference>
<keyword evidence="2" id="KW-0238">DNA-binding</keyword>
<accession>A9KN66</accession>
<dbReference type="GO" id="GO:0003677">
    <property type="term" value="F:DNA binding"/>
    <property type="evidence" value="ECO:0007669"/>
    <property type="project" value="UniProtKB-KW"/>
</dbReference>
<dbReference type="PROSITE" id="PS00894">
    <property type="entry name" value="HTH_DEOR_1"/>
    <property type="match status" value="1"/>
</dbReference>
<dbReference type="KEGG" id="cpy:Cphy_1187"/>
<dbReference type="SUPFAM" id="SSF46785">
    <property type="entry name" value="Winged helix' DNA-binding domain"/>
    <property type="match status" value="1"/>
</dbReference>
<dbReference type="Proteomes" id="UP000000370">
    <property type="component" value="Chromosome"/>
</dbReference>
<dbReference type="PROSITE" id="PS51000">
    <property type="entry name" value="HTH_DEOR_2"/>
    <property type="match status" value="1"/>
</dbReference>
<dbReference type="eggNOG" id="COG1349">
    <property type="taxonomic scope" value="Bacteria"/>
</dbReference>
<dbReference type="SUPFAM" id="SSF100950">
    <property type="entry name" value="NagB/RpiA/CoA transferase-like"/>
    <property type="match status" value="1"/>
</dbReference>
<gene>
    <name evidence="5" type="ordered locus">Cphy_1187</name>
</gene>
<dbReference type="Gene3D" id="3.40.50.1360">
    <property type="match status" value="1"/>
</dbReference>
<organism evidence="5 6">
    <name type="scientific">Lachnoclostridium phytofermentans (strain ATCC 700394 / DSM 18823 / ISDg)</name>
    <name type="common">Clostridium phytofermentans</name>
    <dbReference type="NCBI Taxonomy" id="357809"/>
    <lineage>
        <taxon>Bacteria</taxon>
        <taxon>Bacillati</taxon>
        <taxon>Bacillota</taxon>
        <taxon>Clostridia</taxon>
        <taxon>Lachnospirales</taxon>
        <taxon>Lachnospiraceae</taxon>
    </lineage>
</organism>
<dbReference type="HOGENOM" id="CLU_060699_1_2_9"/>
<keyword evidence="1" id="KW-0805">Transcription regulation</keyword>
<dbReference type="PRINTS" id="PR00037">
    <property type="entry name" value="HTHLACR"/>
</dbReference>
<dbReference type="PANTHER" id="PTHR30363">
    <property type="entry name" value="HTH-TYPE TRANSCRIPTIONAL REGULATOR SRLR-RELATED"/>
    <property type="match status" value="1"/>
</dbReference>
<dbReference type="STRING" id="357809.Cphy_1187"/>
<dbReference type="EMBL" id="CP000885">
    <property type="protein sequence ID" value="ABX41565.1"/>
    <property type="molecule type" value="Genomic_DNA"/>
</dbReference>
<proteinExistence type="predicted"/>
<dbReference type="InterPro" id="IPR037171">
    <property type="entry name" value="NagB/RpiA_transferase-like"/>
</dbReference>
<dbReference type="InterPro" id="IPR001034">
    <property type="entry name" value="DeoR_HTH"/>
</dbReference>
<evidence type="ECO:0000259" key="4">
    <source>
        <dbReference type="PROSITE" id="PS51000"/>
    </source>
</evidence>
<dbReference type="InterPro" id="IPR050313">
    <property type="entry name" value="Carb_Metab_HTH_regulators"/>
</dbReference>
<dbReference type="OrthoDB" id="9797223at2"/>